<evidence type="ECO:0000256" key="8">
    <source>
        <dbReference type="ARBA" id="ARBA00023136"/>
    </source>
</evidence>
<dbReference type="InterPro" id="IPR003591">
    <property type="entry name" value="Leu-rich_rpt_typical-subtyp"/>
</dbReference>
<feature type="transmembrane region" description="Helical" evidence="13">
    <location>
        <begin position="612"/>
        <end position="639"/>
    </location>
</feature>
<evidence type="ECO:0000313" key="16">
    <source>
        <dbReference type="EMBL" id="PSC69362.1"/>
    </source>
</evidence>
<dbReference type="EMBL" id="LHPF02000027">
    <property type="protein sequence ID" value="PSC69362.1"/>
    <property type="molecule type" value="Genomic_DNA"/>
</dbReference>
<evidence type="ECO:0000256" key="1">
    <source>
        <dbReference type="ARBA" id="ARBA00004236"/>
    </source>
</evidence>
<dbReference type="InterPro" id="IPR013210">
    <property type="entry name" value="LRR_N_plant-typ"/>
</dbReference>
<dbReference type="OrthoDB" id="511504at2759"/>
<feature type="signal peptide" evidence="14">
    <location>
        <begin position="1"/>
        <end position="37"/>
    </location>
</feature>
<organism evidence="16 17">
    <name type="scientific">Micractinium conductrix</name>
    <dbReference type="NCBI Taxonomy" id="554055"/>
    <lineage>
        <taxon>Eukaryota</taxon>
        <taxon>Viridiplantae</taxon>
        <taxon>Chlorophyta</taxon>
        <taxon>core chlorophytes</taxon>
        <taxon>Trebouxiophyceae</taxon>
        <taxon>Chlorellales</taxon>
        <taxon>Chlorellaceae</taxon>
        <taxon>Chlorella clade</taxon>
        <taxon>Micractinium</taxon>
    </lineage>
</organism>
<gene>
    <name evidence="16" type="ORF">C2E20_7101</name>
</gene>
<evidence type="ECO:0000256" key="11">
    <source>
        <dbReference type="ARBA" id="ARBA00037847"/>
    </source>
</evidence>
<keyword evidence="17" id="KW-1185">Reference proteome</keyword>
<sequence length="852" mass="86374">MGSRSCITNLANAQTALLPILLLALGSAAALAGAARAAPSPADVLLDFAAAARGAAADALPDWQPGGDPCTWSGVTCAGAAVTELRLPRAGLQGTLHPDLALLTSLRRIDLAGNELSGRLPARWARLGALERLHLDGNRLTGALPATWNMLEGIEYITLARNRLNGTLPVAWSSMGAQLYVVDLSGNALAGPLPPAWGRQRMLMRLGLACNNLTGPLPREWGRLGRLLQLELGGNALTGSLPAEWGALRQAASVDLAGNALAGPLPPAWGGMAGLQMLSLMGNQLSGAVPAQWTALADRAYRVSLADNPQLCGEVPAPLSGAVLTSGGSARGSRLGSPCSWQADAAALLRFKAGVLAASAAAAALAGGGGGAPLADWQQGSNPCSVEAWTGVSCRGGRVTTLNLANAGLRVASLEPLASLKALQKLLLPGNAAAAAASLPASWGALRQLATLDLSGMGVAGALPASWAGMAALKQLRLHGNALTGSLPAEWGALEGLAELDLSQNALTGGLPSLWATLGALTRLDAGANYLAGPLPDAWRELGSLQELRLVSNHLSGPIPASWVRLPSLTRLDLGSNVGVCGGAPTWPSGTQVSTQATSLGQSCILVGTSNALAGAVMGVGLSVTLASLCAVAAMAVYVRRQRVQLAVLQRERSAASFSEFMGGGSFGCGAKLAGVQHGMRSGVHSLHVFAGSKAAGEHAAGMLPLAIPAYLGPDEHGAYIQVPVATPGGGALPAGSARSPPRSASATPAGEHRSPSPGSGMPSPDRHQWQVATQAAGRGVDLTARAGRPRQKRLFRSRSEAPASLAEAAQQRGDVGGMAAEEAAAVADLEMLRVHSRVALLGPQQSDGGMV</sequence>
<proteinExistence type="predicted"/>
<feature type="domain" description="Leucine-rich repeat-containing N-terminal plant-type" evidence="15">
    <location>
        <begin position="43"/>
        <end position="77"/>
    </location>
</feature>
<feature type="chain" id="PRO_5015115035" description="Leucine-rich repeat-containing N-terminal plant-type domain-containing protein" evidence="14">
    <location>
        <begin position="38"/>
        <end position="852"/>
    </location>
</feature>
<evidence type="ECO:0000256" key="6">
    <source>
        <dbReference type="ARBA" id="ARBA00022737"/>
    </source>
</evidence>
<comment type="caution">
    <text evidence="16">The sequence shown here is derived from an EMBL/GenBank/DDBJ whole genome shotgun (WGS) entry which is preliminary data.</text>
</comment>
<evidence type="ECO:0000256" key="14">
    <source>
        <dbReference type="SAM" id="SignalP"/>
    </source>
</evidence>
<dbReference type="FunFam" id="3.80.10.10:FF:000095">
    <property type="entry name" value="LRR receptor-like serine/threonine-protein kinase GSO1"/>
    <property type="match status" value="1"/>
</dbReference>
<evidence type="ECO:0000256" key="13">
    <source>
        <dbReference type="SAM" id="Phobius"/>
    </source>
</evidence>
<dbReference type="Proteomes" id="UP000239649">
    <property type="component" value="Unassembled WGS sequence"/>
</dbReference>
<feature type="domain" description="Leucine-rich repeat-containing N-terminal plant-type" evidence="15">
    <location>
        <begin position="343"/>
        <end position="394"/>
    </location>
</feature>
<evidence type="ECO:0000256" key="7">
    <source>
        <dbReference type="ARBA" id="ARBA00022989"/>
    </source>
</evidence>
<evidence type="ECO:0000313" key="17">
    <source>
        <dbReference type="Proteomes" id="UP000239649"/>
    </source>
</evidence>
<reference evidence="16 17" key="1">
    <citation type="journal article" date="2018" name="Plant J.">
        <title>Genome sequences of Chlorella sorokiniana UTEX 1602 and Micractinium conductrix SAG 241.80: implications to maltose excretion by a green alga.</title>
        <authorList>
            <person name="Arriola M.B."/>
            <person name="Velmurugan N."/>
            <person name="Zhang Y."/>
            <person name="Plunkett M.H."/>
            <person name="Hondzo H."/>
            <person name="Barney B.M."/>
        </authorList>
    </citation>
    <scope>NUCLEOTIDE SEQUENCE [LARGE SCALE GENOMIC DNA]</scope>
    <source>
        <strain evidence="16 17">SAG 241.80</strain>
    </source>
</reference>
<dbReference type="SUPFAM" id="SSF52058">
    <property type="entry name" value="L domain-like"/>
    <property type="match status" value="2"/>
</dbReference>
<evidence type="ECO:0000256" key="4">
    <source>
        <dbReference type="ARBA" id="ARBA00022692"/>
    </source>
</evidence>
<keyword evidence="9" id="KW-0675">Receptor</keyword>
<dbReference type="AlphaFoldDB" id="A0A2P6V5K4"/>
<dbReference type="PANTHER" id="PTHR27000:SF642">
    <property type="entry name" value="INACTIVE LEUCINE-RICH REPEAT RECEPTOR KINASE XIAO-RELATED"/>
    <property type="match status" value="1"/>
</dbReference>
<dbReference type="GO" id="GO:0005930">
    <property type="term" value="C:axoneme"/>
    <property type="evidence" value="ECO:0007669"/>
    <property type="project" value="UniProtKB-SubCell"/>
</dbReference>
<dbReference type="InterPro" id="IPR032675">
    <property type="entry name" value="LRR_dom_sf"/>
</dbReference>
<keyword evidence="5 14" id="KW-0732">Signal</keyword>
<comment type="subcellular location">
    <subcellularLocation>
        <location evidence="1">Cell membrane</location>
    </subcellularLocation>
    <subcellularLocation>
        <location evidence="2">Cytoplasm</location>
        <location evidence="2">Cytoskeleton</location>
        <location evidence="2">Cilium axoneme</location>
    </subcellularLocation>
    <subcellularLocation>
        <location evidence="11">Endomembrane system</location>
        <topology evidence="11">Single-pass membrane protein</topology>
    </subcellularLocation>
</comment>
<accession>A0A2P6V5K4</accession>
<dbReference type="Pfam" id="PF08263">
    <property type="entry name" value="LRRNT_2"/>
    <property type="match status" value="2"/>
</dbReference>
<dbReference type="SMART" id="SM00369">
    <property type="entry name" value="LRR_TYP"/>
    <property type="match status" value="6"/>
</dbReference>
<feature type="compositionally biased region" description="Basic residues" evidence="12">
    <location>
        <begin position="788"/>
        <end position="797"/>
    </location>
</feature>
<dbReference type="GO" id="GO:0012505">
    <property type="term" value="C:endomembrane system"/>
    <property type="evidence" value="ECO:0007669"/>
    <property type="project" value="UniProtKB-SubCell"/>
</dbReference>
<dbReference type="PANTHER" id="PTHR27000">
    <property type="entry name" value="LEUCINE-RICH REPEAT RECEPTOR-LIKE PROTEIN KINASE FAMILY PROTEIN-RELATED"/>
    <property type="match status" value="1"/>
</dbReference>
<evidence type="ECO:0000256" key="9">
    <source>
        <dbReference type="ARBA" id="ARBA00023170"/>
    </source>
</evidence>
<name>A0A2P6V5K4_9CHLO</name>
<feature type="region of interest" description="Disordered" evidence="12">
    <location>
        <begin position="731"/>
        <end position="805"/>
    </location>
</feature>
<evidence type="ECO:0000256" key="3">
    <source>
        <dbReference type="ARBA" id="ARBA00022614"/>
    </source>
</evidence>
<keyword evidence="3" id="KW-0433">Leucine-rich repeat</keyword>
<evidence type="ECO:0000256" key="12">
    <source>
        <dbReference type="SAM" id="MobiDB-lite"/>
    </source>
</evidence>
<evidence type="ECO:0000256" key="10">
    <source>
        <dbReference type="ARBA" id="ARBA00023180"/>
    </source>
</evidence>
<evidence type="ECO:0000256" key="5">
    <source>
        <dbReference type="ARBA" id="ARBA00022729"/>
    </source>
</evidence>
<keyword evidence="10" id="KW-0325">Glycoprotein</keyword>
<protein>
    <recommendedName>
        <fullName evidence="15">Leucine-rich repeat-containing N-terminal plant-type domain-containing protein</fullName>
    </recommendedName>
</protein>
<dbReference type="FunFam" id="3.80.10.10:FF:000041">
    <property type="entry name" value="LRR receptor-like serine/threonine-protein kinase ERECTA"/>
    <property type="match status" value="1"/>
</dbReference>
<dbReference type="GO" id="GO:0005886">
    <property type="term" value="C:plasma membrane"/>
    <property type="evidence" value="ECO:0007669"/>
    <property type="project" value="UniProtKB-SubCell"/>
</dbReference>
<evidence type="ECO:0000259" key="15">
    <source>
        <dbReference type="Pfam" id="PF08263"/>
    </source>
</evidence>
<feature type="compositionally biased region" description="Low complexity" evidence="12">
    <location>
        <begin position="734"/>
        <end position="764"/>
    </location>
</feature>
<keyword evidence="7 13" id="KW-1133">Transmembrane helix</keyword>
<keyword evidence="8 13" id="KW-0472">Membrane</keyword>
<dbReference type="STRING" id="554055.A0A2P6V5K4"/>
<dbReference type="Gene3D" id="3.80.10.10">
    <property type="entry name" value="Ribonuclease Inhibitor"/>
    <property type="match status" value="3"/>
</dbReference>
<keyword evidence="4 13" id="KW-0812">Transmembrane</keyword>
<keyword evidence="6" id="KW-0677">Repeat</keyword>
<evidence type="ECO:0000256" key="2">
    <source>
        <dbReference type="ARBA" id="ARBA00004430"/>
    </source>
</evidence>